<comment type="caution">
    <text evidence="1">The sequence shown here is derived from an EMBL/GenBank/DDBJ whole genome shotgun (WGS) entry which is preliminary data.</text>
</comment>
<proteinExistence type="predicted"/>
<dbReference type="EMBL" id="BARV01022971">
    <property type="protein sequence ID" value="GAI26085.1"/>
    <property type="molecule type" value="Genomic_DNA"/>
</dbReference>
<name>X1NH15_9ZZZZ</name>
<dbReference type="AlphaFoldDB" id="X1NH15"/>
<protein>
    <submittedName>
        <fullName evidence="1">Uncharacterized protein</fullName>
    </submittedName>
</protein>
<accession>X1NH15</accession>
<organism evidence="1">
    <name type="scientific">marine sediment metagenome</name>
    <dbReference type="NCBI Taxonomy" id="412755"/>
    <lineage>
        <taxon>unclassified sequences</taxon>
        <taxon>metagenomes</taxon>
        <taxon>ecological metagenomes</taxon>
    </lineage>
</organism>
<evidence type="ECO:0000313" key="1">
    <source>
        <dbReference type="EMBL" id="GAI26085.1"/>
    </source>
</evidence>
<gene>
    <name evidence="1" type="ORF">S06H3_37767</name>
</gene>
<sequence length="49" mass="6074">MKPENYSFLINLQNYVLIVVLRTIYDFRFIIKKKICKFKIKNLYLFVIE</sequence>
<reference evidence="1" key="1">
    <citation type="journal article" date="2014" name="Front. Microbiol.">
        <title>High frequency of phylogenetically diverse reductive dehalogenase-homologous genes in deep subseafloor sedimentary metagenomes.</title>
        <authorList>
            <person name="Kawai M."/>
            <person name="Futagami T."/>
            <person name="Toyoda A."/>
            <person name="Takaki Y."/>
            <person name="Nishi S."/>
            <person name="Hori S."/>
            <person name="Arai W."/>
            <person name="Tsubouchi T."/>
            <person name="Morono Y."/>
            <person name="Uchiyama I."/>
            <person name="Ito T."/>
            <person name="Fujiyama A."/>
            <person name="Inagaki F."/>
            <person name="Takami H."/>
        </authorList>
    </citation>
    <scope>NUCLEOTIDE SEQUENCE</scope>
    <source>
        <strain evidence="1">Expedition CK06-06</strain>
    </source>
</reference>